<dbReference type="STRING" id="980251.GCA_001642875_03260"/>
<sequence>MSEQIQYRPFLNTDPPLITYLWRSQPVFRGIHANLTVADLENHILSKPYFDREGFIVAAAVENDKTRILGFVHAAFDVRQDLSDLNRSVGIVSQLRVADVEQQHQIEDRLLGMAENYLRERGSTEVWFGSRFPQAPFYLGLYGGSRVPGVMEEDVSVVEALKRNGFEIQAKMAVMQRELGQIQSVSGRQQLMVRRNYLINAIADPLEKSWWECCTLGMAERDRFTIGRKKDNHVAGTVSYWDLQPMGSFIHSNCRGLYDLSVGEDDRRGGLASFLVCESMKRLAKQGVTLVEAQTELTNDASVRLFEKLEFSLVTQGLQMHKAI</sequence>
<dbReference type="KEGG" id="mff:MFFC18_16590"/>
<dbReference type="Gene3D" id="3.40.630.30">
    <property type="match status" value="1"/>
</dbReference>
<dbReference type="Proteomes" id="UP000322214">
    <property type="component" value="Chromosome"/>
</dbReference>
<organism evidence="2 3">
    <name type="scientific">Mariniblastus fucicola</name>
    <dbReference type="NCBI Taxonomy" id="980251"/>
    <lineage>
        <taxon>Bacteria</taxon>
        <taxon>Pseudomonadati</taxon>
        <taxon>Planctomycetota</taxon>
        <taxon>Planctomycetia</taxon>
        <taxon>Pirellulales</taxon>
        <taxon>Pirellulaceae</taxon>
        <taxon>Mariniblastus</taxon>
    </lineage>
</organism>
<reference evidence="2 3" key="1">
    <citation type="submission" date="2019-08" db="EMBL/GenBank/DDBJ databases">
        <title>Deep-cultivation of Planctomycetes and their phenomic and genomic characterization uncovers novel biology.</title>
        <authorList>
            <person name="Wiegand S."/>
            <person name="Jogler M."/>
            <person name="Boedeker C."/>
            <person name="Pinto D."/>
            <person name="Vollmers J."/>
            <person name="Rivas-Marin E."/>
            <person name="Kohn T."/>
            <person name="Peeters S.H."/>
            <person name="Heuer A."/>
            <person name="Rast P."/>
            <person name="Oberbeckmann S."/>
            <person name="Bunk B."/>
            <person name="Jeske O."/>
            <person name="Meyerdierks A."/>
            <person name="Storesund J.E."/>
            <person name="Kallscheuer N."/>
            <person name="Luecker S."/>
            <person name="Lage O.M."/>
            <person name="Pohl T."/>
            <person name="Merkel B.J."/>
            <person name="Hornburger P."/>
            <person name="Mueller R.-W."/>
            <person name="Bruemmer F."/>
            <person name="Labrenz M."/>
            <person name="Spormann A.M."/>
            <person name="Op den Camp H."/>
            <person name="Overmann J."/>
            <person name="Amann R."/>
            <person name="Jetten M.S.M."/>
            <person name="Mascher T."/>
            <person name="Medema M.H."/>
            <person name="Devos D.P."/>
            <person name="Kaster A.-K."/>
            <person name="Ovreas L."/>
            <person name="Rohde M."/>
            <person name="Galperin M.Y."/>
            <person name="Jogler C."/>
        </authorList>
    </citation>
    <scope>NUCLEOTIDE SEQUENCE [LARGE SCALE GENOMIC DNA]</scope>
    <source>
        <strain evidence="2 3">FC18</strain>
    </source>
</reference>
<dbReference type="SUPFAM" id="SSF55729">
    <property type="entry name" value="Acyl-CoA N-acyltransferases (Nat)"/>
    <property type="match status" value="2"/>
</dbReference>
<dbReference type="AlphaFoldDB" id="A0A5B9PA44"/>
<gene>
    <name evidence="2" type="ORF">MFFC18_16590</name>
</gene>
<dbReference type="Pfam" id="PF00583">
    <property type="entry name" value="Acetyltransf_1"/>
    <property type="match status" value="1"/>
</dbReference>
<dbReference type="InterPro" id="IPR000182">
    <property type="entry name" value="GNAT_dom"/>
</dbReference>
<proteinExistence type="predicted"/>
<keyword evidence="2" id="KW-0808">Transferase</keyword>
<evidence type="ECO:0000313" key="3">
    <source>
        <dbReference type="Proteomes" id="UP000322214"/>
    </source>
</evidence>
<dbReference type="EMBL" id="CP042912">
    <property type="protein sequence ID" value="QEG21800.1"/>
    <property type="molecule type" value="Genomic_DNA"/>
</dbReference>
<dbReference type="OrthoDB" id="241885at2"/>
<dbReference type="RefSeq" id="WP_075085479.1">
    <property type="nucleotide sequence ID" value="NZ_CP042912.1"/>
</dbReference>
<dbReference type="GO" id="GO:0016747">
    <property type="term" value="F:acyltransferase activity, transferring groups other than amino-acyl groups"/>
    <property type="evidence" value="ECO:0007669"/>
    <property type="project" value="InterPro"/>
</dbReference>
<dbReference type="InterPro" id="IPR016181">
    <property type="entry name" value="Acyl_CoA_acyltransferase"/>
</dbReference>
<evidence type="ECO:0000313" key="2">
    <source>
        <dbReference type="EMBL" id="QEG21800.1"/>
    </source>
</evidence>
<keyword evidence="3" id="KW-1185">Reference proteome</keyword>
<dbReference type="PROSITE" id="PS51186">
    <property type="entry name" value="GNAT"/>
    <property type="match status" value="1"/>
</dbReference>
<feature type="domain" description="N-acetyltransferase" evidence="1">
    <location>
        <begin position="185"/>
        <end position="324"/>
    </location>
</feature>
<accession>A0A5B9PA44</accession>
<evidence type="ECO:0000259" key="1">
    <source>
        <dbReference type="PROSITE" id="PS51186"/>
    </source>
</evidence>
<name>A0A5B9PA44_9BACT</name>
<protein>
    <submittedName>
        <fullName evidence="2">Putative acetyltransferase</fullName>
    </submittedName>
</protein>